<dbReference type="EMBL" id="HACA01011442">
    <property type="protein sequence ID" value="CDW28803.1"/>
    <property type="molecule type" value="Transcribed_RNA"/>
</dbReference>
<organism evidence="2">
    <name type="scientific">Lepeophtheirus salmonis</name>
    <name type="common">Salmon louse</name>
    <name type="synonym">Caligus salmonis</name>
    <dbReference type="NCBI Taxonomy" id="72036"/>
    <lineage>
        <taxon>Eukaryota</taxon>
        <taxon>Metazoa</taxon>
        <taxon>Ecdysozoa</taxon>
        <taxon>Arthropoda</taxon>
        <taxon>Crustacea</taxon>
        <taxon>Multicrustacea</taxon>
        <taxon>Hexanauplia</taxon>
        <taxon>Copepoda</taxon>
        <taxon>Siphonostomatoida</taxon>
        <taxon>Caligidae</taxon>
        <taxon>Lepeophtheirus</taxon>
    </lineage>
</organism>
<keyword evidence="1" id="KW-0472">Membrane</keyword>
<evidence type="ECO:0000256" key="1">
    <source>
        <dbReference type="SAM" id="Phobius"/>
    </source>
</evidence>
<feature type="transmembrane region" description="Helical" evidence="1">
    <location>
        <begin position="28"/>
        <end position="52"/>
    </location>
</feature>
<keyword evidence="1" id="KW-0812">Transmembrane</keyword>
<keyword evidence="1" id="KW-1133">Transmembrane helix</keyword>
<protein>
    <submittedName>
        <fullName evidence="2">Uncharacterized protein</fullName>
    </submittedName>
</protein>
<name>A0A0K2TS08_LEPSM</name>
<sequence>IRSEIGVYFYTKPLKNIFLIVRVNTFNFGFFFLAYRWLILFSSLNILVKYFLQIVNL</sequence>
<proteinExistence type="predicted"/>
<dbReference type="AlphaFoldDB" id="A0A0K2TS08"/>
<accession>A0A0K2TS08</accession>
<feature type="non-terminal residue" evidence="2">
    <location>
        <position position="1"/>
    </location>
</feature>
<reference evidence="2" key="1">
    <citation type="submission" date="2014-05" db="EMBL/GenBank/DDBJ databases">
        <authorList>
            <person name="Chronopoulou M."/>
        </authorList>
    </citation>
    <scope>NUCLEOTIDE SEQUENCE</scope>
    <source>
        <tissue evidence="2">Whole organism</tissue>
    </source>
</reference>
<evidence type="ECO:0000313" key="2">
    <source>
        <dbReference type="EMBL" id="CDW28803.1"/>
    </source>
</evidence>